<dbReference type="Proteomes" id="UP000249913">
    <property type="component" value="Unassembled WGS sequence"/>
</dbReference>
<dbReference type="InterPro" id="IPR011037">
    <property type="entry name" value="Pyrv_Knase-like_insert_dom_sf"/>
</dbReference>
<evidence type="ECO:0000313" key="1">
    <source>
        <dbReference type="EMBL" id="SPZ96747.1"/>
    </source>
</evidence>
<dbReference type="Gene3D" id="2.40.33.20">
    <property type="entry name" value="PK beta-barrel domain-like"/>
    <property type="match status" value="1"/>
</dbReference>
<dbReference type="PANTHER" id="PTHR30212">
    <property type="entry name" value="PROTEIN YIIM"/>
    <property type="match status" value="1"/>
</dbReference>
<name>A0A2X2JR40_STAAU</name>
<dbReference type="PANTHER" id="PTHR30212:SF4">
    <property type="entry name" value="MOSC DOMAIN-CONTAINING PROTEIN"/>
    <property type="match status" value="1"/>
</dbReference>
<protein>
    <submittedName>
        <fullName evidence="1">MOSC domain-containing protein</fullName>
    </submittedName>
</protein>
<dbReference type="EMBL" id="UAUX01000002">
    <property type="protein sequence ID" value="SPZ96747.1"/>
    <property type="molecule type" value="Genomic_DNA"/>
</dbReference>
<organism evidence="1 2">
    <name type="scientific">Staphylococcus aureus</name>
    <dbReference type="NCBI Taxonomy" id="1280"/>
    <lineage>
        <taxon>Bacteria</taxon>
        <taxon>Bacillati</taxon>
        <taxon>Bacillota</taxon>
        <taxon>Bacilli</taxon>
        <taxon>Bacillales</taxon>
        <taxon>Staphylococcaceae</taxon>
        <taxon>Staphylococcus</taxon>
    </lineage>
</organism>
<proteinExistence type="predicted"/>
<accession>A0A2X2JR40</accession>
<gene>
    <name evidence="1" type="ORF">NCTC7878_00205</name>
</gene>
<sequence>MISIHAISTGKIQDLPYSSKRPMRSALDKTKISQTTWLSSTGFTGDEQAYKDHGGPHKAVCGLVNITMHCIKMIYLHYLLMRCLERI</sequence>
<evidence type="ECO:0000313" key="2">
    <source>
        <dbReference type="Proteomes" id="UP000249913"/>
    </source>
</evidence>
<dbReference type="AlphaFoldDB" id="A0A2X2JR40"/>
<dbReference type="SUPFAM" id="SSF50800">
    <property type="entry name" value="PK beta-barrel domain-like"/>
    <property type="match status" value="1"/>
</dbReference>
<reference evidence="1 2" key="1">
    <citation type="submission" date="2018-06" db="EMBL/GenBank/DDBJ databases">
        <authorList>
            <consortium name="Pathogen Informatics"/>
            <person name="Doyle S."/>
        </authorList>
    </citation>
    <scope>NUCLEOTIDE SEQUENCE [LARGE SCALE GENOMIC DNA]</scope>
    <source>
        <strain evidence="1 2">NCTC7878</strain>
    </source>
</reference>
<dbReference type="InterPro" id="IPR052353">
    <property type="entry name" value="Benzoxazolinone_Detox_Enz"/>
</dbReference>